<evidence type="ECO:0000313" key="3">
    <source>
        <dbReference type="Proteomes" id="UP000199520"/>
    </source>
</evidence>
<dbReference type="PROSITE" id="PS51186">
    <property type="entry name" value="GNAT"/>
    <property type="match status" value="1"/>
</dbReference>
<evidence type="ECO:0000313" key="2">
    <source>
        <dbReference type="EMBL" id="SFL50819.1"/>
    </source>
</evidence>
<dbReference type="Gene3D" id="3.40.630.30">
    <property type="match status" value="1"/>
</dbReference>
<proteinExistence type="predicted"/>
<dbReference type="SUPFAM" id="SSF55729">
    <property type="entry name" value="Acyl-CoA N-acyltransferases (Nat)"/>
    <property type="match status" value="1"/>
</dbReference>
<gene>
    <name evidence="2" type="ORF">SAMN04490355_100754</name>
</gene>
<dbReference type="InterPro" id="IPR000182">
    <property type="entry name" value="GNAT_dom"/>
</dbReference>
<sequence length="244" mass="27621">MSNEDLISSHDTWEMTVIPGGIIEWVDSQSSIFILEDPLIESNTILKSFRDHSLLADPLKIDTLNSNYTLIHKPLSYEYQPQIMGFNSAYGPLLQFLQTDAFLYEEKGNTCTTLFFESNANQLVGFCSTKCSSLKVKGRKIISLCPSIEVAALCIDDHYRYLGIGQAIFNHTIQKIFKIQTLVGVQLITLFALPEAVAFYQKFGFRKLGKGMKVLYTSVHECCVPMYFPLPHIPVKERYTAIVN</sequence>
<keyword evidence="3" id="KW-1185">Reference proteome</keyword>
<accession>A0A1I4I8V3</accession>
<keyword evidence="2" id="KW-0808">Transferase</keyword>
<evidence type="ECO:0000259" key="1">
    <source>
        <dbReference type="PROSITE" id="PS51186"/>
    </source>
</evidence>
<dbReference type="STRING" id="1123291.SAMN04490355_100754"/>
<dbReference type="Proteomes" id="UP000199520">
    <property type="component" value="Unassembled WGS sequence"/>
</dbReference>
<dbReference type="OrthoDB" id="9775804at2"/>
<organism evidence="2 3">
    <name type="scientific">Pelosinus propionicus DSM 13327</name>
    <dbReference type="NCBI Taxonomy" id="1123291"/>
    <lineage>
        <taxon>Bacteria</taxon>
        <taxon>Bacillati</taxon>
        <taxon>Bacillota</taxon>
        <taxon>Negativicutes</taxon>
        <taxon>Selenomonadales</taxon>
        <taxon>Sporomusaceae</taxon>
        <taxon>Pelosinus</taxon>
    </lineage>
</organism>
<dbReference type="Pfam" id="PF13508">
    <property type="entry name" value="Acetyltransf_7"/>
    <property type="match status" value="1"/>
</dbReference>
<protein>
    <submittedName>
        <fullName evidence="2">Acetyltransferase (GNAT) domain-containing protein</fullName>
    </submittedName>
</protein>
<dbReference type="InterPro" id="IPR016181">
    <property type="entry name" value="Acyl_CoA_acyltransferase"/>
</dbReference>
<dbReference type="GO" id="GO:0016747">
    <property type="term" value="F:acyltransferase activity, transferring groups other than amino-acyl groups"/>
    <property type="evidence" value="ECO:0007669"/>
    <property type="project" value="InterPro"/>
</dbReference>
<dbReference type="AlphaFoldDB" id="A0A1I4I8V3"/>
<feature type="domain" description="N-acetyltransferase" evidence="1">
    <location>
        <begin position="70"/>
        <end position="231"/>
    </location>
</feature>
<name>A0A1I4I8V3_9FIRM</name>
<dbReference type="EMBL" id="FOTS01000007">
    <property type="protein sequence ID" value="SFL50819.1"/>
    <property type="molecule type" value="Genomic_DNA"/>
</dbReference>
<reference evidence="3" key="1">
    <citation type="submission" date="2016-10" db="EMBL/GenBank/DDBJ databases">
        <authorList>
            <person name="Varghese N."/>
            <person name="Submissions S."/>
        </authorList>
    </citation>
    <scope>NUCLEOTIDE SEQUENCE [LARGE SCALE GENOMIC DNA]</scope>
    <source>
        <strain evidence="3">DSM 13327</strain>
    </source>
</reference>
<dbReference type="RefSeq" id="WP_090933595.1">
    <property type="nucleotide sequence ID" value="NZ_FOTS01000007.1"/>
</dbReference>